<keyword evidence="2" id="KW-1185">Reference proteome</keyword>
<reference evidence="1" key="1">
    <citation type="journal article" date="2021" name="New Phytol.">
        <title>Evolutionary innovations through gain and loss of genes in the ectomycorrhizal Boletales.</title>
        <authorList>
            <person name="Wu G."/>
            <person name="Miyauchi S."/>
            <person name="Morin E."/>
            <person name="Kuo A."/>
            <person name="Drula E."/>
            <person name="Varga T."/>
            <person name="Kohler A."/>
            <person name="Feng B."/>
            <person name="Cao Y."/>
            <person name="Lipzen A."/>
            <person name="Daum C."/>
            <person name="Hundley H."/>
            <person name="Pangilinan J."/>
            <person name="Johnson J."/>
            <person name="Barry K."/>
            <person name="LaButti K."/>
            <person name="Ng V."/>
            <person name="Ahrendt S."/>
            <person name="Min B."/>
            <person name="Choi I.G."/>
            <person name="Park H."/>
            <person name="Plett J.M."/>
            <person name="Magnuson J."/>
            <person name="Spatafora J.W."/>
            <person name="Nagy L.G."/>
            <person name="Henrissat B."/>
            <person name="Grigoriev I.V."/>
            <person name="Yang Z.L."/>
            <person name="Xu J."/>
            <person name="Martin F.M."/>
        </authorList>
    </citation>
    <scope>NUCLEOTIDE SEQUENCE</scope>
    <source>
        <strain evidence="1">ATCC 28755</strain>
    </source>
</reference>
<organism evidence="1 2">
    <name type="scientific">Hygrophoropsis aurantiaca</name>
    <dbReference type="NCBI Taxonomy" id="72124"/>
    <lineage>
        <taxon>Eukaryota</taxon>
        <taxon>Fungi</taxon>
        <taxon>Dikarya</taxon>
        <taxon>Basidiomycota</taxon>
        <taxon>Agaricomycotina</taxon>
        <taxon>Agaricomycetes</taxon>
        <taxon>Agaricomycetidae</taxon>
        <taxon>Boletales</taxon>
        <taxon>Coniophorineae</taxon>
        <taxon>Hygrophoropsidaceae</taxon>
        <taxon>Hygrophoropsis</taxon>
    </lineage>
</organism>
<dbReference type="EMBL" id="MU268260">
    <property type="protein sequence ID" value="KAH7905150.1"/>
    <property type="molecule type" value="Genomic_DNA"/>
</dbReference>
<name>A0ACB7ZVT6_9AGAM</name>
<proteinExistence type="predicted"/>
<protein>
    <submittedName>
        <fullName evidence="1">Uncharacterized protein</fullName>
    </submittedName>
</protein>
<accession>A0ACB7ZVT6</accession>
<evidence type="ECO:0000313" key="2">
    <source>
        <dbReference type="Proteomes" id="UP000790377"/>
    </source>
</evidence>
<dbReference type="Proteomes" id="UP000790377">
    <property type="component" value="Unassembled WGS sequence"/>
</dbReference>
<sequence>MPLGQVRMKAVVAWMKPNKTMEALTTISLRFIALNSIASPTRARIDLTSGPSRSRSRPVFIRWLIINIAYDAVTIEFRSRWTSAEPLPLAQIERGLFYNGTLILDRYAFKHILDRFFVESIDISYDAVAAELRSRWMSTEALPLAQIERGLTQSGYDLLPTQRLQLSLYSVEERVFAYWYLAQVLGQHLIFLDNIKLRLARDSQVLQELEFQTMLLTALQFISIAVYSVIIKQLTFSWQRMRLNFLRRYKWAFLPDYDNIDLPPVGHPNFLRFVSSCAAIPQDEYHSPCGYVHLATDILSHLATSPPGLAGKWSGDCVQPIISPINACDGYASDYGGSVSVRCFYAQAGSRDSQVLQELEFQTMLLTALQFISIAVYSVIIKQLTFSWQRMRLNFLRRYKWAFLPDYDNIDLPPVGHPNFLRFVSSCAAIPQVTPSVNTSLEFCSRSEQDEYHSPCGYIQLARDILSHLATSPPGLAGRWSGDRVQFIISPITACDGSTTMPSTMEEVAAFDDP</sequence>
<comment type="caution">
    <text evidence="1">The sequence shown here is derived from an EMBL/GenBank/DDBJ whole genome shotgun (WGS) entry which is preliminary data.</text>
</comment>
<gene>
    <name evidence="1" type="ORF">BJ138DRAFT_1106218</name>
</gene>
<evidence type="ECO:0000313" key="1">
    <source>
        <dbReference type="EMBL" id="KAH7905150.1"/>
    </source>
</evidence>